<comment type="catalytic activity">
    <reaction evidence="1">
        <text>O-phospho-L-threonyl-[protein] + H2O = L-threonyl-[protein] + phosphate</text>
        <dbReference type="Rhea" id="RHEA:47004"/>
        <dbReference type="Rhea" id="RHEA-COMP:11060"/>
        <dbReference type="Rhea" id="RHEA-COMP:11605"/>
        <dbReference type="ChEBI" id="CHEBI:15377"/>
        <dbReference type="ChEBI" id="CHEBI:30013"/>
        <dbReference type="ChEBI" id="CHEBI:43474"/>
        <dbReference type="ChEBI" id="CHEBI:61977"/>
        <dbReference type="EC" id="3.1.3.16"/>
    </reaction>
</comment>
<keyword evidence="1" id="KW-0378">Hydrolase</keyword>
<keyword evidence="4" id="KW-1185">Reference proteome</keyword>
<dbReference type="InterPro" id="IPR036457">
    <property type="entry name" value="PPM-type-like_dom_sf"/>
</dbReference>
<proteinExistence type="inferred from homology"/>
<evidence type="ECO:0000313" key="3">
    <source>
        <dbReference type="EMBL" id="EYU21813.1"/>
    </source>
</evidence>
<dbReference type="EMBL" id="KI632223">
    <property type="protein sequence ID" value="EYU21813.1"/>
    <property type="molecule type" value="Genomic_DNA"/>
</dbReference>
<keyword evidence="1" id="KW-0464">Manganese</keyword>
<protein>
    <recommendedName>
        <fullName evidence="1">Protein phosphatase</fullName>
        <ecNumber evidence="1">3.1.3.16</ecNumber>
    </recommendedName>
</protein>
<dbReference type="PROSITE" id="PS51746">
    <property type="entry name" value="PPM_2"/>
    <property type="match status" value="1"/>
</dbReference>
<dbReference type="GO" id="GO:0004722">
    <property type="term" value="F:protein serine/threonine phosphatase activity"/>
    <property type="evidence" value="ECO:0000318"/>
    <property type="project" value="GO_Central"/>
</dbReference>
<reference evidence="3 4" key="1">
    <citation type="journal article" date="2013" name="Proc. Natl. Acad. Sci. U.S.A.">
        <title>Fine-scale variation in meiotic recombination in Mimulus inferred from population shotgun sequencing.</title>
        <authorList>
            <person name="Hellsten U."/>
            <person name="Wright K.M."/>
            <person name="Jenkins J."/>
            <person name="Shu S."/>
            <person name="Yuan Y."/>
            <person name="Wessler S.R."/>
            <person name="Schmutz J."/>
            <person name="Willis J.H."/>
            <person name="Rokhsar D.S."/>
        </authorList>
    </citation>
    <scope>NUCLEOTIDE SEQUENCE [LARGE SCALE GENOMIC DNA]</scope>
    <source>
        <strain evidence="4">cv. DUN x IM62</strain>
    </source>
</reference>
<evidence type="ECO:0000313" key="4">
    <source>
        <dbReference type="Proteomes" id="UP000030748"/>
    </source>
</evidence>
<feature type="non-terminal residue" evidence="3">
    <location>
        <position position="1"/>
    </location>
</feature>
<dbReference type="GO" id="GO:0046872">
    <property type="term" value="F:metal ion binding"/>
    <property type="evidence" value="ECO:0007669"/>
    <property type="project" value="UniProtKB-UniRule"/>
</dbReference>
<comment type="catalytic activity">
    <reaction evidence="1">
        <text>O-phospho-L-seryl-[protein] + H2O = L-seryl-[protein] + phosphate</text>
        <dbReference type="Rhea" id="RHEA:20629"/>
        <dbReference type="Rhea" id="RHEA-COMP:9863"/>
        <dbReference type="Rhea" id="RHEA-COMP:11604"/>
        <dbReference type="ChEBI" id="CHEBI:15377"/>
        <dbReference type="ChEBI" id="CHEBI:29999"/>
        <dbReference type="ChEBI" id="CHEBI:43474"/>
        <dbReference type="ChEBI" id="CHEBI:83421"/>
        <dbReference type="EC" id="3.1.3.16"/>
    </reaction>
</comment>
<keyword evidence="1" id="KW-0460">Magnesium</keyword>
<feature type="domain" description="PPM-type phosphatase" evidence="2">
    <location>
        <begin position="8"/>
        <end position="138"/>
    </location>
</feature>
<keyword evidence="1" id="KW-0479">Metal-binding</keyword>
<dbReference type="PANTHER" id="PTHR12320:SF81">
    <property type="entry name" value="PROTEIN PHOSPHATASE 2C 23-RELATED"/>
    <property type="match status" value="1"/>
</dbReference>
<dbReference type="PANTHER" id="PTHR12320">
    <property type="entry name" value="PROTEIN PHOSPHATASE 2C"/>
    <property type="match status" value="1"/>
</dbReference>
<keyword evidence="1" id="KW-0904">Protein phosphatase</keyword>
<evidence type="ECO:0000256" key="1">
    <source>
        <dbReference type="RuleBase" id="RU366020"/>
    </source>
</evidence>
<dbReference type="SUPFAM" id="SSF81606">
    <property type="entry name" value="PP2C-like"/>
    <property type="match status" value="1"/>
</dbReference>
<evidence type="ECO:0000259" key="2">
    <source>
        <dbReference type="PROSITE" id="PS51746"/>
    </source>
</evidence>
<accession>A0A022Q3L8</accession>
<sequence>NLKMVVDCFYIPKDNPMKPYGEEAHFFHKEAQVIGVADGVGGSSKNGIDAGEYARELMRNAEFAVDRLRRRPGEVDPKKILTEAFYRTEALGSSTACIVSLAGDSLAAANIGDSGFLVMREGKVFYRSPVQQHRFNYP</sequence>
<comment type="cofactor">
    <cofactor evidence="1">
        <name>Mn(2+)</name>
        <dbReference type="ChEBI" id="CHEBI:29035"/>
    </cofactor>
</comment>
<dbReference type="EC" id="3.1.3.16" evidence="1"/>
<comment type="similarity">
    <text evidence="1">Belongs to the PP2C family.</text>
</comment>
<dbReference type="Proteomes" id="UP000030748">
    <property type="component" value="Unassembled WGS sequence"/>
</dbReference>
<dbReference type="Gene3D" id="3.60.40.10">
    <property type="entry name" value="PPM-type phosphatase domain"/>
    <property type="match status" value="1"/>
</dbReference>
<organism evidence="3 4">
    <name type="scientific">Erythranthe guttata</name>
    <name type="common">Yellow monkey flower</name>
    <name type="synonym">Mimulus guttatus</name>
    <dbReference type="NCBI Taxonomy" id="4155"/>
    <lineage>
        <taxon>Eukaryota</taxon>
        <taxon>Viridiplantae</taxon>
        <taxon>Streptophyta</taxon>
        <taxon>Embryophyta</taxon>
        <taxon>Tracheophyta</taxon>
        <taxon>Spermatophyta</taxon>
        <taxon>Magnoliopsida</taxon>
        <taxon>eudicotyledons</taxon>
        <taxon>Gunneridae</taxon>
        <taxon>Pentapetalae</taxon>
        <taxon>asterids</taxon>
        <taxon>lamiids</taxon>
        <taxon>Lamiales</taxon>
        <taxon>Phrymaceae</taxon>
        <taxon>Erythranthe</taxon>
    </lineage>
</organism>
<dbReference type="InterPro" id="IPR039123">
    <property type="entry name" value="PPTC7"/>
</dbReference>
<name>A0A022Q3L8_ERYGU</name>
<comment type="cofactor">
    <cofactor evidence="1">
        <name>Mg(2+)</name>
        <dbReference type="ChEBI" id="CHEBI:18420"/>
    </cofactor>
</comment>
<gene>
    <name evidence="3" type="ORF">MIMGU_mgv1a024356mg</name>
</gene>
<dbReference type="AlphaFoldDB" id="A0A022Q3L8"/>
<dbReference type="InterPro" id="IPR001932">
    <property type="entry name" value="PPM-type_phosphatase-like_dom"/>
</dbReference>